<evidence type="ECO:0000256" key="2">
    <source>
        <dbReference type="ARBA" id="ARBA00022630"/>
    </source>
</evidence>
<evidence type="ECO:0000256" key="3">
    <source>
        <dbReference type="ARBA" id="ARBA00022827"/>
    </source>
</evidence>
<dbReference type="EMBL" id="ABWP01000007">
    <property type="protein sequence ID" value="EEA86183.1"/>
    <property type="molecule type" value="Genomic_DNA"/>
</dbReference>
<keyword evidence="9" id="KW-0812">Transmembrane</keyword>
<keyword evidence="6 7" id="KW-0676">Redox-active center</keyword>
<name>B6FWB3_PEPHT</name>
<evidence type="ECO:0000256" key="5">
    <source>
        <dbReference type="ARBA" id="ARBA00023157"/>
    </source>
</evidence>
<dbReference type="eggNOG" id="COG0492">
    <property type="taxonomic scope" value="Bacteria"/>
</dbReference>
<dbReference type="InterPro" id="IPR036188">
    <property type="entry name" value="FAD/NAD-bd_sf"/>
</dbReference>
<protein>
    <recommendedName>
        <fullName evidence="7">Thioredoxin reductase</fullName>
        <ecNumber evidence="7">1.8.1.9</ecNumber>
    </recommendedName>
</protein>
<comment type="subunit">
    <text evidence="7">Homodimer.</text>
</comment>
<dbReference type="PANTHER" id="PTHR48105">
    <property type="entry name" value="THIOREDOXIN REDUCTASE 1-RELATED-RELATED"/>
    <property type="match status" value="1"/>
</dbReference>
<evidence type="ECO:0000259" key="10">
    <source>
        <dbReference type="Pfam" id="PF07992"/>
    </source>
</evidence>
<evidence type="ECO:0000256" key="9">
    <source>
        <dbReference type="SAM" id="Phobius"/>
    </source>
</evidence>
<dbReference type="HOGENOM" id="CLU_031864_5_3_9"/>
<dbReference type="AlphaFoldDB" id="B6FWB3"/>
<dbReference type="GO" id="GO:0005737">
    <property type="term" value="C:cytoplasm"/>
    <property type="evidence" value="ECO:0007669"/>
    <property type="project" value="InterPro"/>
</dbReference>
<proteinExistence type="inferred from homology"/>
<keyword evidence="8" id="KW-0521">NADP</keyword>
<dbReference type="NCBIfam" id="TIGR01292">
    <property type="entry name" value="TRX_reduct"/>
    <property type="match status" value="1"/>
</dbReference>
<organism evidence="11 12">
    <name type="scientific">Peptacetobacter hiranonis (strain DSM 13275 / JCM 10541 / KCTC 15199 / TO-931)</name>
    <name type="common">Clostridium hiranonis</name>
    <dbReference type="NCBI Taxonomy" id="500633"/>
    <lineage>
        <taxon>Bacteria</taxon>
        <taxon>Bacillati</taxon>
        <taxon>Bacillota</taxon>
        <taxon>Clostridia</taxon>
        <taxon>Peptostreptococcales</taxon>
        <taxon>Peptostreptococcaceae</taxon>
        <taxon>Peptacetobacter</taxon>
    </lineage>
</organism>
<accession>B6FWB3</accession>
<dbReference type="InterPro" id="IPR005982">
    <property type="entry name" value="Thioredox_Rdtase"/>
</dbReference>
<dbReference type="EC" id="1.8.1.9" evidence="7"/>
<dbReference type="Gene3D" id="3.50.50.60">
    <property type="entry name" value="FAD/NAD(P)-binding domain"/>
    <property type="match status" value="2"/>
</dbReference>
<dbReference type="PRINTS" id="PR00368">
    <property type="entry name" value="FADPNR"/>
</dbReference>
<comment type="cofactor">
    <cofactor evidence="8">
        <name>FAD</name>
        <dbReference type="ChEBI" id="CHEBI:57692"/>
    </cofactor>
    <text evidence="8">Binds 1 FAD per subunit.</text>
</comment>
<dbReference type="GO" id="GO:0019430">
    <property type="term" value="P:removal of superoxide radicals"/>
    <property type="evidence" value="ECO:0007669"/>
    <property type="project" value="UniProtKB-UniRule"/>
</dbReference>
<comment type="similarity">
    <text evidence="1 7">Belongs to the class-II pyridine nucleotide-disulfide oxidoreductase family.</text>
</comment>
<dbReference type="InterPro" id="IPR008255">
    <property type="entry name" value="Pyr_nucl-diS_OxRdtase_2_AS"/>
</dbReference>
<comment type="catalytic activity">
    <reaction evidence="7">
        <text>[thioredoxin]-dithiol + NADP(+) = [thioredoxin]-disulfide + NADPH + H(+)</text>
        <dbReference type="Rhea" id="RHEA:20345"/>
        <dbReference type="Rhea" id="RHEA-COMP:10698"/>
        <dbReference type="Rhea" id="RHEA-COMP:10700"/>
        <dbReference type="ChEBI" id="CHEBI:15378"/>
        <dbReference type="ChEBI" id="CHEBI:29950"/>
        <dbReference type="ChEBI" id="CHEBI:50058"/>
        <dbReference type="ChEBI" id="CHEBI:57783"/>
        <dbReference type="ChEBI" id="CHEBI:58349"/>
        <dbReference type="EC" id="1.8.1.9"/>
    </reaction>
</comment>
<evidence type="ECO:0000256" key="1">
    <source>
        <dbReference type="ARBA" id="ARBA00009333"/>
    </source>
</evidence>
<dbReference type="GO" id="GO:0004791">
    <property type="term" value="F:thioredoxin-disulfide reductase (NADPH) activity"/>
    <property type="evidence" value="ECO:0007669"/>
    <property type="project" value="UniProtKB-UniRule"/>
</dbReference>
<keyword evidence="5" id="KW-1015">Disulfide bond</keyword>
<dbReference type="PRINTS" id="PR00469">
    <property type="entry name" value="PNDRDTASEII"/>
</dbReference>
<feature type="transmembrane region" description="Helical" evidence="9">
    <location>
        <begin position="20"/>
        <end position="41"/>
    </location>
</feature>
<keyword evidence="3 7" id="KW-0274">FAD</keyword>
<sequence length="333" mass="36401">MNFKLIKDLYFNQEDDEMENLYDIVIIGGGPAGLAAGIYGARAKMKTLILEKTKNGGQIVITHEVANYPGSVENASGPSLTARMVQQCDEFGAEIKRDGIVEVQLEGDIKVLKGESGTEYRAKAVIVAAGASPRKIGCPGEAEFTGKGVSYCATCDADFFEDFEVFVVGGGDSALEEAMYLTKFARKVTIVHRRQGFRCAKSIEEKARKNPKIEFLLDTVVEEIKGDGILESVVFKNTVTGETHEYFADEEDGTMGVFVFIGVIAQTDLYKGILDMDEQNYLLTDDHMRTNIPGVFAAGDCRQKPLRQVVTATADGAIAATQAEKYIEEHFAE</sequence>
<dbReference type="Pfam" id="PF07992">
    <property type="entry name" value="Pyr_redox_2"/>
    <property type="match status" value="1"/>
</dbReference>
<dbReference type="STRING" id="500633.CLOHIR_00162"/>
<dbReference type="InterPro" id="IPR050097">
    <property type="entry name" value="Ferredoxin-NADP_redctase_2"/>
</dbReference>
<gene>
    <name evidence="11" type="primary">trxB</name>
    <name evidence="11" type="ORF">CLOHIR_00162</name>
</gene>
<comment type="caution">
    <text evidence="11">The sequence shown here is derived from an EMBL/GenBank/DDBJ whole genome shotgun (WGS) entry which is preliminary data.</text>
</comment>
<reference evidence="11 12" key="2">
    <citation type="submission" date="2008-10" db="EMBL/GenBank/DDBJ databases">
        <title>Draft genome sequence of Clostridium hiranonis (DSM 13275).</title>
        <authorList>
            <person name="Sudarsanam P."/>
            <person name="Ley R."/>
            <person name="Guruge J."/>
            <person name="Turnbaugh P.J."/>
            <person name="Mahowald M."/>
            <person name="Liep D."/>
            <person name="Gordon J."/>
        </authorList>
    </citation>
    <scope>NUCLEOTIDE SEQUENCE [LARGE SCALE GENOMIC DNA]</scope>
    <source>
        <strain evidence="11 12">DSM 13275</strain>
    </source>
</reference>
<feature type="domain" description="FAD/NAD(P)-binding" evidence="10">
    <location>
        <begin position="22"/>
        <end position="316"/>
    </location>
</feature>
<dbReference type="InterPro" id="IPR023753">
    <property type="entry name" value="FAD/NAD-binding_dom"/>
</dbReference>
<evidence type="ECO:0000256" key="6">
    <source>
        <dbReference type="ARBA" id="ARBA00023284"/>
    </source>
</evidence>
<evidence type="ECO:0000313" key="12">
    <source>
        <dbReference type="Proteomes" id="UP000003178"/>
    </source>
</evidence>
<dbReference type="SUPFAM" id="SSF51905">
    <property type="entry name" value="FAD/NAD(P)-binding domain"/>
    <property type="match status" value="1"/>
</dbReference>
<evidence type="ECO:0000313" key="11">
    <source>
        <dbReference type="EMBL" id="EEA86183.1"/>
    </source>
</evidence>
<keyword evidence="12" id="KW-1185">Reference proteome</keyword>
<dbReference type="PROSITE" id="PS00573">
    <property type="entry name" value="PYRIDINE_REDOX_2"/>
    <property type="match status" value="1"/>
</dbReference>
<keyword evidence="9" id="KW-1133">Transmembrane helix</keyword>
<reference evidence="11 12" key="1">
    <citation type="submission" date="2008-09" db="EMBL/GenBank/DDBJ databases">
        <authorList>
            <person name="Fulton L."/>
            <person name="Clifton S."/>
            <person name="Fulton B."/>
            <person name="Xu J."/>
            <person name="Minx P."/>
            <person name="Pepin K.H."/>
            <person name="Johnson M."/>
            <person name="Thiruvilangam P."/>
            <person name="Bhonagiri V."/>
            <person name="Nash W.E."/>
            <person name="Mardis E.R."/>
            <person name="Wilson R.K."/>
        </authorList>
    </citation>
    <scope>NUCLEOTIDE SEQUENCE [LARGE SCALE GENOMIC DNA]</scope>
    <source>
        <strain evidence="11 12">DSM 13275</strain>
    </source>
</reference>
<evidence type="ECO:0000256" key="7">
    <source>
        <dbReference type="RuleBase" id="RU003880"/>
    </source>
</evidence>
<dbReference type="Proteomes" id="UP000003178">
    <property type="component" value="Unassembled WGS sequence"/>
</dbReference>
<evidence type="ECO:0000256" key="4">
    <source>
        <dbReference type="ARBA" id="ARBA00023002"/>
    </source>
</evidence>
<keyword evidence="9" id="KW-0472">Membrane</keyword>
<keyword evidence="4 7" id="KW-0560">Oxidoreductase</keyword>
<keyword evidence="2 7" id="KW-0285">Flavoprotein</keyword>
<evidence type="ECO:0000256" key="8">
    <source>
        <dbReference type="RuleBase" id="RU003881"/>
    </source>
</evidence>